<comment type="caution">
    <text evidence="3">The sequence shown here is derived from an EMBL/GenBank/DDBJ whole genome shotgun (WGS) entry which is preliminary data.</text>
</comment>
<feature type="non-terminal residue" evidence="3">
    <location>
        <position position="116"/>
    </location>
</feature>
<gene>
    <name evidence="3" type="ORF">DEBURN_LOCUS11364</name>
</gene>
<sequence length="116" mass="14146">RGKSEMEDVLIGPFDKESRELPLTRITKRRRIEEGREEQYSDEEEPLSTRKRKQDRILDYLKKINKEVEDLQNDSTISNMDEKETREIEEVIRREARIRDIEEVRREIRAKENEEK</sequence>
<dbReference type="Proteomes" id="UP000789706">
    <property type="component" value="Unassembled WGS sequence"/>
</dbReference>
<feature type="coiled-coil region" evidence="1">
    <location>
        <begin position="54"/>
        <end position="114"/>
    </location>
</feature>
<accession>A0A9N9DUA1</accession>
<reference evidence="3" key="1">
    <citation type="submission" date="2021-06" db="EMBL/GenBank/DDBJ databases">
        <authorList>
            <person name="Kallberg Y."/>
            <person name="Tangrot J."/>
            <person name="Rosling A."/>
        </authorList>
    </citation>
    <scope>NUCLEOTIDE SEQUENCE</scope>
    <source>
        <strain evidence="3">AZ414A</strain>
    </source>
</reference>
<keyword evidence="1" id="KW-0175">Coiled coil</keyword>
<keyword evidence="4" id="KW-1185">Reference proteome</keyword>
<feature type="non-terminal residue" evidence="3">
    <location>
        <position position="1"/>
    </location>
</feature>
<protein>
    <submittedName>
        <fullName evidence="3">1275_t:CDS:1</fullName>
    </submittedName>
</protein>
<dbReference type="AlphaFoldDB" id="A0A9N9DUA1"/>
<name>A0A9N9DUA1_9GLOM</name>
<organism evidence="3 4">
    <name type="scientific">Diversispora eburnea</name>
    <dbReference type="NCBI Taxonomy" id="1213867"/>
    <lineage>
        <taxon>Eukaryota</taxon>
        <taxon>Fungi</taxon>
        <taxon>Fungi incertae sedis</taxon>
        <taxon>Mucoromycota</taxon>
        <taxon>Glomeromycotina</taxon>
        <taxon>Glomeromycetes</taxon>
        <taxon>Diversisporales</taxon>
        <taxon>Diversisporaceae</taxon>
        <taxon>Diversispora</taxon>
    </lineage>
</organism>
<evidence type="ECO:0000313" key="3">
    <source>
        <dbReference type="EMBL" id="CAG8647603.1"/>
    </source>
</evidence>
<evidence type="ECO:0000313" key="4">
    <source>
        <dbReference type="Proteomes" id="UP000789706"/>
    </source>
</evidence>
<dbReference type="EMBL" id="CAJVPK010005912">
    <property type="protein sequence ID" value="CAG8647603.1"/>
    <property type="molecule type" value="Genomic_DNA"/>
</dbReference>
<feature type="region of interest" description="Disordered" evidence="2">
    <location>
        <begin position="31"/>
        <end position="52"/>
    </location>
</feature>
<evidence type="ECO:0000256" key="1">
    <source>
        <dbReference type="SAM" id="Coils"/>
    </source>
</evidence>
<dbReference type="OrthoDB" id="2482502at2759"/>
<evidence type="ECO:0000256" key="2">
    <source>
        <dbReference type="SAM" id="MobiDB-lite"/>
    </source>
</evidence>
<proteinExistence type="predicted"/>